<dbReference type="OrthoDB" id="10249433at2759"/>
<comment type="caution">
    <text evidence="2">The sequence shown here is derived from an EMBL/GenBank/DDBJ whole genome shotgun (WGS) entry which is preliminary data.</text>
</comment>
<dbReference type="AlphaFoldDB" id="A0A9P4UNU1"/>
<proteinExistence type="predicted"/>
<dbReference type="GO" id="GO:0052689">
    <property type="term" value="F:carboxylic ester hydrolase activity"/>
    <property type="evidence" value="ECO:0007669"/>
    <property type="project" value="TreeGrafter"/>
</dbReference>
<dbReference type="InterPro" id="IPR029058">
    <property type="entry name" value="AB_hydrolase_fold"/>
</dbReference>
<dbReference type="PANTHER" id="PTHR43265:SF1">
    <property type="entry name" value="ESTERASE ESTD"/>
    <property type="match status" value="1"/>
</dbReference>
<evidence type="ECO:0000256" key="1">
    <source>
        <dbReference type="SAM" id="MobiDB-lite"/>
    </source>
</evidence>
<dbReference type="InterPro" id="IPR053145">
    <property type="entry name" value="AB_hydrolase_Est10"/>
</dbReference>
<protein>
    <recommendedName>
        <fullName evidence="4">Alpha/beta-hydrolase</fullName>
    </recommendedName>
</protein>
<dbReference type="PANTHER" id="PTHR43265">
    <property type="entry name" value="ESTERASE ESTD"/>
    <property type="match status" value="1"/>
</dbReference>
<feature type="region of interest" description="Disordered" evidence="1">
    <location>
        <begin position="1"/>
        <end position="35"/>
    </location>
</feature>
<accession>A0A9P4UNU1</accession>
<dbReference type="Gene3D" id="3.40.50.1820">
    <property type="entry name" value="alpha/beta hydrolase"/>
    <property type="match status" value="1"/>
</dbReference>
<evidence type="ECO:0008006" key="4">
    <source>
        <dbReference type="Google" id="ProtNLM"/>
    </source>
</evidence>
<evidence type="ECO:0000313" key="2">
    <source>
        <dbReference type="EMBL" id="KAF2719340.1"/>
    </source>
</evidence>
<evidence type="ECO:0000313" key="3">
    <source>
        <dbReference type="Proteomes" id="UP000799441"/>
    </source>
</evidence>
<sequence length="446" mass="49702">MPKRPIPVTKSLTSQINATRGGAAEEDEKVSADGKASKTLIEGGEERMRLVSMTTTLQRAVDRVRQRYHNNAARQEHARLKALQVVKILQNEDWSDLRRQFHPMLRWLLRESVLRQGSRALHMSTGPITGFGVPQVSTSWLAPVKTPVDFKRTKMGMSHALGFGSQRIPPSYAAKSIRKVEIKFGIQRLRSDAVVMLPAKVGRYPCVVMLAGSGLCDKDSSVGSQKPFKDIALGLAAQGIVSIRFDKATLAHNTRLRWRKQFTLEEAYMGHALDTVMQAYQYEELSSNGIFIMGHSLDAFVDPRVMTTDLRVAGCIIVAGPSVLPCWSALRQLHYLVSLDKKSESTDHPEIDARNVNPIEKCRDDGGPVLVLQSGRDYQVTVQDDFVHWQAALADKAHVTMTVYDRLNHLFVAGHGQSTPQDYDQTGNVDEAAVLDICRWVTHNAH</sequence>
<keyword evidence="3" id="KW-1185">Reference proteome</keyword>
<dbReference type="EMBL" id="MU003812">
    <property type="protein sequence ID" value="KAF2719340.1"/>
    <property type="molecule type" value="Genomic_DNA"/>
</dbReference>
<organism evidence="2 3">
    <name type="scientific">Polychaeton citri CBS 116435</name>
    <dbReference type="NCBI Taxonomy" id="1314669"/>
    <lineage>
        <taxon>Eukaryota</taxon>
        <taxon>Fungi</taxon>
        <taxon>Dikarya</taxon>
        <taxon>Ascomycota</taxon>
        <taxon>Pezizomycotina</taxon>
        <taxon>Dothideomycetes</taxon>
        <taxon>Dothideomycetidae</taxon>
        <taxon>Capnodiales</taxon>
        <taxon>Capnodiaceae</taxon>
        <taxon>Polychaeton</taxon>
    </lineage>
</organism>
<name>A0A9P4UNU1_9PEZI</name>
<gene>
    <name evidence="2" type="ORF">K431DRAFT_347992</name>
</gene>
<dbReference type="SUPFAM" id="SSF53474">
    <property type="entry name" value="alpha/beta-Hydrolases"/>
    <property type="match status" value="1"/>
</dbReference>
<reference evidence="2" key="1">
    <citation type="journal article" date="2020" name="Stud. Mycol.">
        <title>101 Dothideomycetes genomes: a test case for predicting lifestyles and emergence of pathogens.</title>
        <authorList>
            <person name="Haridas S."/>
            <person name="Albert R."/>
            <person name="Binder M."/>
            <person name="Bloem J."/>
            <person name="Labutti K."/>
            <person name="Salamov A."/>
            <person name="Andreopoulos B."/>
            <person name="Baker S."/>
            <person name="Barry K."/>
            <person name="Bills G."/>
            <person name="Bluhm B."/>
            <person name="Cannon C."/>
            <person name="Castanera R."/>
            <person name="Culley D."/>
            <person name="Daum C."/>
            <person name="Ezra D."/>
            <person name="Gonzalez J."/>
            <person name="Henrissat B."/>
            <person name="Kuo A."/>
            <person name="Liang C."/>
            <person name="Lipzen A."/>
            <person name="Lutzoni F."/>
            <person name="Magnuson J."/>
            <person name="Mondo S."/>
            <person name="Nolan M."/>
            <person name="Ohm R."/>
            <person name="Pangilinan J."/>
            <person name="Park H.-J."/>
            <person name="Ramirez L."/>
            <person name="Alfaro M."/>
            <person name="Sun H."/>
            <person name="Tritt A."/>
            <person name="Yoshinaga Y."/>
            <person name="Zwiers L.-H."/>
            <person name="Turgeon B."/>
            <person name="Goodwin S."/>
            <person name="Spatafora J."/>
            <person name="Crous P."/>
            <person name="Grigoriev I."/>
        </authorList>
    </citation>
    <scope>NUCLEOTIDE SEQUENCE</scope>
    <source>
        <strain evidence="2">CBS 116435</strain>
    </source>
</reference>
<dbReference type="Proteomes" id="UP000799441">
    <property type="component" value="Unassembled WGS sequence"/>
</dbReference>